<accession>A0ABZ1CAR5</accession>
<evidence type="ECO:0000313" key="4">
    <source>
        <dbReference type="Proteomes" id="UP000738431"/>
    </source>
</evidence>
<gene>
    <name evidence="3" type="ORF">K1X11_005085</name>
</gene>
<keyword evidence="1" id="KW-0732">Signal</keyword>
<dbReference type="Pfam" id="PF13372">
    <property type="entry name" value="Alginate_exp"/>
    <property type="match status" value="1"/>
</dbReference>
<keyword evidence="4" id="KW-1185">Reference proteome</keyword>
<proteinExistence type="predicted"/>
<dbReference type="EMBL" id="CP139781">
    <property type="protein sequence ID" value="WRQ88768.1"/>
    <property type="molecule type" value="Genomic_DNA"/>
</dbReference>
<dbReference type="SUPFAM" id="SSF56935">
    <property type="entry name" value="Porins"/>
    <property type="match status" value="1"/>
</dbReference>
<evidence type="ECO:0000313" key="3">
    <source>
        <dbReference type="EMBL" id="WRQ88768.1"/>
    </source>
</evidence>
<organism evidence="3 4">
    <name type="scientific">Actomonas aquatica</name>
    <dbReference type="NCBI Taxonomy" id="2866162"/>
    <lineage>
        <taxon>Bacteria</taxon>
        <taxon>Pseudomonadati</taxon>
        <taxon>Verrucomicrobiota</taxon>
        <taxon>Opitutia</taxon>
        <taxon>Opitutales</taxon>
        <taxon>Opitutaceae</taxon>
        <taxon>Actomonas</taxon>
    </lineage>
</organism>
<dbReference type="InterPro" id="IPR025388">
    <property type="entry name" value="Alginate_export_dom"/>
</dbReference>
<dbReference type="Gene3D" id="2.40.160.100">
    <property type="match status" value="1"/>
</dbReference>
<feature type="domain" description="Alginate export" evidence="2">
    <location>
        <begin position="70"/>
        <end position="449"/>
    </location>
</feature>
<protein>
    <submittedName>
        <fullName evidence="3">Alginate export family protein</fullName>
    </submittedName>
</protein>
<feature type="chain" id="PRO_5047431741" evidence="1">
    <location>
        <begin position="27"/>
        <end position="463"/>
    </location>
</feature>
<evidence type="ECO:0000256" key="1">
    <source>
        <dbReference type="SAM" id="SignalP"/>
    </source>
</evidence>
<name>A0ABZ1CAR5_9BACT</name>
<feature type="signal peptide" evidence="1">
    <location>
        <begin position="1"/>
        <end position="26"/>
    </location>
</feature>
<dbReference type="InterPro" id="IPR053728">
    <property type="entry name" value="Alginate_Permeability_Chnl"/>
</dbReference>
<reference evidence="3 4" key="1">
    <citation type="submission" date="2023-12" db="EMBL/GenBank/DDBJ databases">
        <title>Description of an unclassified Opitutus bacterium of Verrucomicrobiota.</title>
        <authorList>
            <person name="Zhang D.-F."/>
        </authorList>
    </citation>
    <scope>NUCLEOTIDE SEQUENCE [LARGE SCALE GENOMIC DNA]</scope>
    <source>
        <strain evidence="3 4">WL0086</strain>
    </source>
</reference>
<sequence length="463" mass="50517">MCTRLVLRLLAAGCGTVCLTASHLSAQAPSPAPTFQFLRWQEDWSAWSPPAGPTSGFDALKHVTLKSGDWLSFGADFRARAESWRNFNFGAPAGISHDDTFILTRWRAHADYHATTGLRAFAELKGAYASERDLPGGIRPIDQDKFELQQAFLEFDLPFAPSVRARAGRQLFAFGAQRLISGLPWANALRTWDGLRLDTSVAGWQISGFGAAFVPSTARGIGTAADDNRLFGVYASRPGLDAYVLHHQWPSRTFNGSTGRDARWTLGTRLHGRVSARTDYELELSYQTGSVGPHDVTAWSIASQIGLRPLAEADTLRLWVGFDAASGDDRPGGRVGTFNQLYPLGHAYFGIADVIGRQNIIDLSAGATWKPFPRLTLNAAWHHFRTQDTADALYNPGGGVVRAAGTYTDPEIADELDLVAAWKINRHVVAALGWAHVFAGPAIRQSGPAQDIDFAYATTTWTF</sequence>
<dbReference type="Proteomes" id="UP000738431">
    <property type="component" value="Chromosome"/>
</dbReference>
<dbReference type="RefSeq" id="WP_221031866.1">
    <property type="nucleotide sequence ID" value="NZ_CP139781.1"/>
</dbReference>
<evidence type="ECO:0000259" key="2">
    <source>
        <dbReference type="Pfam" id="PF13372"/>
    </source>
</evidence>